<keyword evidence="2" id="KW-0863">Zinc-finger</keyword>
<dbReference type="Proteomes" id="UP000717585">
    <property type="component" value="Unassembled WGS sequence"/>
</dbReference>
<feature type="domain" description="C2H2-type" evidence="1">
    <location>
        <begin position="50"/>
        <end position="70"/>
    </location>
</feature>
<dbReference type="EMBL" id="JAHDYR010000036">
    <property type="protein sequence ID" value="KAG9392610.1"/>
    <property type="molecule type" value="Genomic_DNA"/>
</dbReference>
<keyword evidence="2" id="KW-0862">Zinc</keyword>
<dbReference type="SMART" id="SM00355">
    <property type="entry name" value="ZnF_C2H2"/>
    <property type="match status" value="1"/>
</dbReference>
<accession>A0A8J6AVH1</accession>
<protein>
    <submittedName>
        <fullName evidence="2">C2H2 type zinc-finger (2 copies)</fullName>
    </submittedName>
</protein>
<dbReference type="GO" id="GO:0008270">
    <property type="term" value="F:zinc ion binding"/>
    <property type="evidence" value="ECO:0007669"/>
    <property type="project" value="UniProtKB-KW"/>
</dbReference>
<evidence type="ECO:0000313" key="2">
    <source>
        <dbReference type="EMBL" id="KAG9392610.1"/>
    </source>
</evidence>
<gene>
    <name evidence="2" type="ORF">J8273_6078</name>
</gene>
<dbReference type="AlphaFoldDB" id="A0A8J6AVH1"/>
<keyword evidence="2" id="KW-0479">Metal-binding</keyword>
<comment type="caution">
    <text evidence="2">The sequence shown here is derived from an EMBL/GenBank/DDBJ whole genome shotgun (WGS) entry which is preliminary data.</text>
</comment>
<dbReference type="PROSITE" id="PS00028">
    <property type="entry name" value="ZINC_FINGER_C2H2_1"/>
    <property type="match status" value="1"/>
</dbReference>
<evidence type="ECO:0000313" key="3">
    <source>
        <dbReference type="Proteomes" id="UP000717585"/>
    </source>
</evidence>
<dbReference type="InterPro" id="IPR013087">
    <property type="entry name" value="Znf_C2H2_type"/>
</dbReference>
<name>A0A8J6AVH1_9EUKA</name>
<keyword evidence="3" id="KW-1185">Reference proteome</keyword>
<proteinExistence type="predicted"/>
<evidence type="ECO:0000259" key="1">
    <source>
        <dbReference type="PROSITE" id="PS00028"/>
    </source>
</evidence>
<reference evidence="2" key="1">
    <citation type="submission" date="2021-05" db="EMBL/GenBank/DDBJ databases">
        <title>A free-living protist that lacks canonical eukaryotic 1 DNA replication and segregation systems.</title>
        <authorList>
            <person name="Salas-Leiva D.E."/>
            <person name="Tromer E.C."/>
            <person name="Curtis B.A."/>
            <person name="Jerlstrom-Hultqvist J."/>
            <person name="Kolisko M."/>
            <person name="Yi Z."/>
            <person name="Salas-Leiva J.S."/>
            <person name="Gallot-Lavallee L."/>
            <person name="Kops G.J.P.L."/>
            <person name="Archibald J.M."/>
            <person name="Simpson A.G.B."/>
            <person name="Roger A.J."/>
        </authorList>
    </citation>
    <scope>NUCLEOTIDE SEQUENCE</scope>
    <source>
        <strain evidence="2">BICM</strain>
    </source>
</reference>
<sequence length="137" mass="15553">MPVERKRQEKKPPKRLQSGSLTQLVNFDALVGKHKVLSSSKSLLDQGFKCPVCGYKMQDSITYRDHVKRHEQFMSKRKGSMSFEYLAAYYELALSQAELPGNVATYTDVPITDAEIRLRRDEARVTILKELGVSESG</sequence>
<organism evidence="2 3">
    <name type="scientific">Carpediemonas membranifera</name>
    <dbReference type="NCBI Taxonomy" id="201153"/>
    <lineage>
        <taxon>Eukaryota</taxon>
        <taxon>Metamonada</taxon>
        <taxon>Carpediemonas-like organisms</taxon>
        <taxon>Carpediemonas</taxon>
    </lineage>
</organism>